<accession>A0A0B1P8B3</accession>
<dbReference type="HOGENOM" id="CLU_438874_0_0_1"/>
<evidence type="ECO:0000313" key="2">
    <source>
        <dbReference type="EMBL" id="KHJ32884.1"/>
    </source>
</evidence>
<organism evidence="2 3">
    <name type="scientific">Uncinula necator</name>
    <name type="common">Grape powdery mildew</name>
    <dbReference type="NCBI Taxonomy" id="52586"/>
    <lineage>
        <taxon>Eukaryota</taxon>
        <taxon>Fungi</taxon>
        <taxon>Dikarya</taxon>
        <taxon>Ascomycota</taxon>
        <taxon>Pezizomycotina</taxon>
        <taxon>Leotiomycetes</taxon>
        <taxon>Erysiphales</taxon>
        <taxon>Erysiphaceae</taxon>
        <taxon>Erysiphe</taxon>
    </lineage>
</organism>
<sequence length="623" mass="70264">MAYSVTLQTNKKKIKHSHEVDKELVHDIGNKNGYSNPILSGKNPLKELDFLPSSLALLRCLCSFDSTEAFQKENLAFSEIQFTKILNFTTNFVGEGNSDGSTIVNLGKYVESPSSLVVTTEIREETLLPSLNQDKLTEDILAQSSSSPSLSSVISTKSQEPSISDGLVATDNCQSEQTRNLKSNGELCDLALIIDEARENTHVEEGVDDLAREIDIWGPPDEDEYRINNRTFEKDQLNSDSPTSTLSPCLNSEHRLAGIHAAAALFRRPSAASKKYTRAPISKIFISLDITAEMFLKLQSAAKVYMLDERFPERRKAIGSKSRSEKDLNKLKLYSLVKHFLEEEGWGERCFSFVGEEANQRKLKWPDSKKKIIKLVTPLMRRMVTNERQRRYAKEIRMEKRLGNRNKRENTTKSTVTSSKPVETEIIFCSSKNQETQIGESCSQLQAVPSNSFNLNSNTIPEVSSNSNLDANTAPSLNPNSDAGPNADLNSNLDAIVEYLASSSKKKSLHESQESDIASTEQIKTLDKPYMKYYINLLQDGCRIKERLEVAPDQQLSFSKFIHYVNQFIDCLQEKIMNIKVHGPDGLVEVFDEDSWAQAIFLIFKHQWMDQEVRCLVNLEKST</sequence>
<name>A0A0B1P8B3_UNCNE</name>
<feature type="compositionally biased region" description="Basic and acidic residues" evidence="1">
    <location>
        <begin position="400"/>
        <end position="411"/>
    </location>
</feature>
<evidence type="ECO:0000313" key="3">
    <source>
        <dbReference type="Proteomes" id="UP000030854"/>
    </source>
</evidence>
<reference evidence="2 3" key="1">
    <citation type="journal article" date="2014" name="BMC Genomics">
        <title>Adaptive genomic structural variation in the grape powdery mildew pathogen, Erysiphe necator.</title>
        <authorList>
            <person name="Jones L."/>
            <person name="Riaz S."/>
            <person name="Morales-Cruz A."/>
            <person name="Amrine K.C."/>
            <person name="McGuire B."/>
            <person name="Gubler W.D."/>
            <person name="Walker M.A."/>
            <person name="Cantu D."/>
        </authorList>
    </citation>
    <scope>NUCLEOTIDE SEQUENCE [LARGE SCALE GENOMIC DNA]</scope>
    <source>
        <strain evidence="3">c</strain>
    </source>
</reference>
<comment type="caution">
    <text evidence="2">The sequence shown here is derived from an EMBL/GenBank/DDBJ whole genome shotgun (WGS) entry which is preliminary data.</text>
</comment>
<dbReference type="STRING" id="52586.A0A0B1P8B3"/>
<dbReference type="Proteomes" id="UP000030854">
    <property type="component" value="Unassembled WGS sequence"/>
</dbReference>
<proteinExistence type="predicted"/>
<evidence type="ECO:0000256" key="1">
    <source>
        <dbReference type="SAM" id="MobiDB-lite"/>
    </source>
</evidence>
<dbReference type="AlphaFoldDB" id="A0A0B1P8B3"/>
<protein>
    <submittedName>
        <fullName evidence="2">Uncharacterized protein</fullName>
    </submittedName>
</protein>
<dbReference type="EMBL" id="JNVN01001760">
    <property type="protein sequence ID" value="KHJ32884.1"/>
    <property type="molecule type" value="Genomic_DNA"/>
</dbReference>
<keyword evidence="3" id="KW-1185">Reference proteome</keyword>
<gene>
    <name evidence="2" type="ORF">EV44_g5278</name>
</gene>
<dbReference type="OMA" id="EARENTH"/>
<feature type="region of interest" description="Disordered" evidence="1">
    <location>
        <begin position="400"/>
        <end position="419"/>
    </location>
</feature>
<feature type="region of interest" description="Disordered" evidence="1">
    <location>
        <begin position="456"/>
        <end position="488"/>
    </location>
</feature>